<dbReference type="InterPro" id="IPR018485">
    <property type="entry name" value="FGGY_C"/>
</dbReference>
<comment type="similarity">
    <text evidence="1">Belongs to the FGGY kinase family.</text>
</comment>
<dbReference type="Gene3D" id="3.30.420.40">
    <property type="match status" value="2"/>
</dbReference>
<protein>
    <recommendedName>
        <fullName evidence="9">Xylulokinase</fullName>
    </recommendedName>
</protein>
<dbReference type="GO" id="GO:0016301">
    <property type="term" value="F:kinase activity"/>
    <property type="evidence" value="ECO:0007669"/>
    <property type="project" value="UniProtKB-KW"/>
</dbReference>
<feature type="domain" description="Carbohydrate kinase FGGY C-terminal" evidence="6">
    <location>
        <begin position="296"/>
        <end position="434"/>
    </location>
</feature>
<proteinExistence type="inferred from homology"/>
<evidence type="ECO:0000256" key="3">
    <source>
        <dbReference type="ARBA" id="ARBA00022777"/>
    </source>
</evidence>
<dbReference type="AlphaFoldDB" id="A0A211ZLE7"/>
<dbReference type="RefSeq" id="WP_088152042.1">
    <property type="nucleotide sequence ID" value="NZ_NHON01000028.1"/>
</dbReference>
<keyword evidence="2" id="KW-0808">Transferase</keyword>
<dbReference type="CDD" id="cd07805">
    <property type="entry name" value="ASKHA_NBD_FGGY_CvXK-like"/>
    <property type="match status" value="1"/>
</dbReference>
<dbReference type="PANTHER" id="PTHR43095:SF5">
    <property type="entry name" value="XYLULOSE KINASE"/>
    <property type="match status" value="1"/>
</dbReference>
<evidence type="ECO:0000256" key="1">
    <source>
        <dbReference type="ARBA" id="ARBA00009156"/>
    </source>
</evidence>
<evidence type="ECO:0000259" key="6">
    <source>
        <dbReference type="Pfam" id="PF02782"/>
    </source>
</evidence>
<gene>
    <name evidence="7" type="ORF">BWR60_16100</name>
</gene>
<dbReference type="Pfam" id="PF00370">
    <property type="entry name" value="FGGY_N"/>
    <property type="match status" value="1"/>
</dbReference>
<dbReference type="GO" id="GO:0005975">
    <property type="term" value="P:carbohydrate metabolic process"/>
    <property type="evidence" value="ECO:0007669"/>
    <property type="project" value="InterPro"/>
</dbReference>
<feature type="region of interest" description="Disordered" evidence="4">
    <location>
        <begin position="26"/>
        <end position="47"/>
    </location>
</feature>
<keyword evidence="3" id="KW-0418">Kinase</keyword>
<evidence type="ECO:0000256" key="4">
    <source>
        <dbReference type="SAM" id="MobiDB-lite"/>
    </source>
</evidence>
<feature type="domain" description="Carbohydrate kinase FGGY N-terminal" evidence="5">
    <location>
        <begin position="4"/>
        <end position="245"/>
    </location>
</feature>
<evidence type="ECO:0000313" key="7">
    <source>
        <dbReference type="EMBL" id="OWJ66113.1"/>
    </source>
</evidence>
<dbReference type="PANTHER" id="PTHR43095">
    <property type="entry name" value="SUGAR KINASE"/>
    <property type="match status" value="1"/>
</dbReference>
<dbReference type="InterPro" id="IPR043129">
    <property type="entry name" value="ATPase_NBD"/>
</dbReference>
<evidence type="ECO:0000256" key="2">
    <source>
        <dbReference type="ARBA" id="ARBA00022679"/>
    </source>
</evidence>
<accession>A0A211ZLE7</accession>
<name>A0A211ZLE7_9PROT</name>
<dbReference type="EMBL" id="NHON01000028">
    <property type="protein sequence ID" value="OWJ66113.1"/>
    <property type="molecule type" value="Genomic_DNA"/>
</dbReference>
<dbReference type="STRING" id="1122125.GCA_000423185_05980"/>
<dbReference type="Proteomes" id="UP000196655">
    <property type="component" value="Unassembled WGS sequence"/>
</dbReference>
<sequence length="482" mass="49919">MSILLVFDLGTTALKLVAFGEDGRPARQVEARHPTRSTPGGGQEQDPEDWWTAAATACAALPTAMRESVRAIALVGTMENLVPIDAGGRPVRPALLYSDGRSGATFAPVRDRLLAAGAPPVLGNAPGPLNTVAKLRWLQQAEPEAARRVATILPGAKDYLALRLTGRIATDPAAGTTVGLMDIARRDWSAPLVEAVGLDPALLPPILPADAVIGELLGPAAQALGLPLGCPVVNGCGDAAASTIGAAADGQLHVYLGTSGWVARSGPLDPAALPRPFTTLAHPRAGWAIEIAPLLTAGDAAGWFGRIAGAELAVLDAEAEAADAAPPETLFLPYLKGERSPFVDLALRGALLDLDISQGRGALHYAVLEGVALALRNNLDAMAARPGPIRLTGGGGASRVWPQLIADATGRVVECADLPTATTAMGGYRIAAAALGWPEPPDGVAAIHEPRRDRAARAERRLARFRQATEEARQRAAEGSDR</sequence>
<dbReference type="OrthoDB" id="9805576at2"/>
<evidence type="ECO:0008006" key="9">
    <source>
        <dbReference type="Google" id="ProtNLM"/>
    </source>
</evidence>
<evidence type="ECO:0000259" key="5">
    <source>
        <dbReference type="Pfam" id="PF00370"/>
    </source>
</evidence>
<evidence type="ECO:0000313" key="8">
    <source>
        <dbReference type="Proteomes" id="UP000196655"/>
    </source>
</evidence>
<dbReference type="InterPro" id="IPR050406">
    <property type="entry name" value="FGGY_Carb_Kinase"/>
</dbReference>
<keyword evidence="8" id="KW-1185">Reference proteome</keyword>
<dbReference type="PIRSF" id="PIRSF000538">
    <property type="entry name" value="GlpK"/>
    <property type="match status" value="1"/>
</dbReference>
<comment type="caution">
    <text evidence="7">The sequence shown here is derived from an EMBL/GenBank/DDBJ whole genome shotgun (WGS) entry which is preliminary data.</text>
</comment>
<organism evidence="7 8">
    <name type="scientific">Inquilinus limosus</name>
    <dbReference type="NCBI Taxonomy" id="171674"/>
    <lineage>
        <taxon>Bacteria</taxon>
        <taxon>Pseudomonadati</taxon>
        <taxon>Pseudomonadota</taxon>
        <taxon>Alphaproteobacteria</taxon>
        <taxon>Rhodospirillales</taxon>
        <taxon>Rhodospirillaceae</taxon>
        <taxon>Inquilinus</taxon>
    </lineage>
</organism>
<dbReference type="SUPFAM" id="SSF53067">
    <property type="entry name" value="Actin-like ATPase domain"/>
    <property type="match status" value="2"/>
</dbReference>
<reference evidence="8" key="1">
    <citation type="submission" date="2017-05" db="EMBL/GenBank/DDBJ databases">
        <authorList>
            <person name="Macchi M."/>
            <person name="Festa S."/>
            <person name="Coppotelli B.M."/>
            <person name="Morelli I.S."/>
        </authorList>
    </citation>
    <scope>NUCLEOTIDE SEQUENCE [LARGE SCALE GENOMIC DNA]</scope>
    <source>
        <strain evidence="8">I</strain>
    </source>
</reference>
<dbReference type="InterPro" id="IPR018484">
    <property type="entry name" value="FGGY_N"/>
</dbReference>
<dbReference type="InterPro" id="IPR000577">
    <property type="entry name" value="Carb_kinase_FGGY"/>
</dbReference>
<dbReference type="Pfam" id="PF02782">
    <property type="entry name" value="FGGY_C"/>
    <property type="match status" value="1"/>
</dbReference>